<dbReference type="EMBL" id="JBEWLY010000007">
    <property type="protein sequence ID" value="MET1754207.1"/>
    <property type="molecule type" value="Genomic_DNA"/>
</dbReference>
<sequence>MVCYSSTMKVWRLTRPEHVALDGAGAAKLGGRYSSPGTPLVNFASEAGLAVLVALRYAQATAEAFDADFVLGWTTISQEAERIPHELTDDGKAAFVDAWAAERRSLIVAVQSAVLQEADIILMNPLHPGAADVAPLCTRPFKFAECLHRPPMLERYAPR</sequence>
<reference evidence="2 3" key="1">
    <citation type="submission" date="2024-07" db="EMBL/GenBank/DDBJ databases">
        <title>Novosphingobium kalidii RD2P27.</title>
        <authorList>
            <person name="Sun J.-Q."/>
        </authorList>
    </citation>
    <scope>NUCLEOTIDE SEQUENCE [LARGE SCALE GENOMIC DNA]</scope>
    <source>
        <strain evidence="2 3">RD2P27</strain>
    </source>
</reference>
<gene>
    <name evidence="2" type="ORF">ABVV53_01830</name>
</gene>
<keyword evidence="3" id="KW-1185">Reference proteome</keyword>
<comment type="caution">
    <text evidence="2">The sequence shown here is derived from an EMBL/GenBank/DDBJ whole genome shotgun (WGS) entry which is preliminary data.</text>
</comment>
<protein>
    <submittedName>
        <fullName evidence="2">RES domain-containing protein</fullName>
    </submittedName>
</protein>
<proteinExistence type="predicted"/>
<name>A0ABV2CX82_9SPHN</name>
<dbReference type="Pfam" id="PF08808">
    <property type="entry name" value="RES"/>
    <property type="match status" value="1"/>
</dbReference>
<dbReference type="Proteomes" id="UP001548713">
    <property type="component" value="Unassembled WGS sequence"/>
</dbReference>
<organism evidence="2 3">
    <name type="scientific">Novosphingobium kalidii</name>
    <dbReference type="NCBI Taxonomy" id="3230299"/>
    <lineage>
        <taxon>Bacteria</taxon>
        <taxon>Pseudomonadati</taxon>
        <taxon>Pseudomonadota</taxon>
        <taxon>Alphaproteobacteria</taxon>
        <taxon>Sphingomonadales</taxon>
        <taxon>Sphingomonadaceae</taxon>
        <taxon>Novosphingobium</taxon>
    </lineage>
</organism>
<evidence type="ECO:0000313" key="3">
    <source>
        <dbReference type="Proteomes" id="UP001548713"/>
    </source>
</evidence>
<dbReference type="InterPro" id="IPR014914">
    <property type="entry name" value="RES_dom"/>
</dbReference>
<dbReference type="RefSeq" id="WP_353982616.1">
    <property type="nucleotide sequence ID" value="NZ_JBEWLY010000007.1"/>
</dbReference>
<evidence type="ECO:0000259" key="1">
    <source>
        <dbReference type="Pfam" id="PF08808"/>
    </source>
</evidence>
<accession>A0ABV2CX82</accession>
<feature type="domain" description="RES" evidence="1">
    <location>
        <begin position="9"/>
        <end position="142"/>
    </location>
</feature>
<evidence type="ECO:0000313" key="2">
    <source>
        <dbReference type="EMBL" id="MET1754207.1"/>
    </source>
</evidence>